<reference evidence="6" key="1">
    <citation type="submission" date="2022-12" db="EMBL/GenBank/DDBJ databases">
        <title>Reclassification of two methanogenic archaea species isolated from the Kolyma lowland permafrost.</title>
        <authorList>
            <person name="Trubitsyn V.E."/>
            <person name="Rivkina E.M."/>
            <person name="Shcherbakova V.A."/>
        </authorList>
    </citation>
    <scope>NUCLEOTIDE SEQUENCE</scope>
    <source>
        <strain evidence="5">M2</strain>
        <strain evidence="6">MK4</strain>
    </source>
</reference>
<dbReference type="PROSITE" id="PS01031">
    <property type="entry name" value="SHSP"/>
    <property type="match status" value="1"/>
</dbReference>
<dbReference type="InterPro" id="IPR002068">
    <property type="entry name" value="A-crystallin/Hsp20_dom"/>
</dbReference>
<evidence type="ECO:0000259" key="4">
    <source>
        <dbReference type="PROSITE" id="PS51203"/>
    </source>
</evidence>
<dbReference type="RefSeq" id="WP_245611174.1">
    <property type="nucleotide sequence ID" value="NZ_JAPVER010000020.1"/>
</dbReference>
<comment type="similarity">
    <text evidence="1 2">Belongs to the small heat shock protein (HSP20) family.</text>
</comment>
<dbReference type="EMBL" id="JAPVES010000025">
    <property type="protein sequence ID" value="MCZ3371651.1"/>
    <property type="molecule type" value="Genomic_DNA"/>
</dbReference>
<organism evidence="6">
    <name type="scientific">Methanobacterium veterum</name>
    <dbReference type="NCBI Taxonomy" id="408577"/>
    <lineage>
        <taxon>Archaea</taxon>
        <taxon>Methanobacteriati</taxon>
        <taxon>Methanobacteriota</taxon>
        <taxon>Methanomada group</taxon>
        <taxon>Methanobacteria</taxon>
        <taxon>Methanobacteriales</taxon>
        <taxon>Methanobacteriaceae</taxon>
        <taxon>Methanobacterium</taxon>
    </lineage>
</organism>
<dbReference type="Proteomes" id="UP001068021">
    <property type="component" value="Unassembled WGS sequence"/>
</dbReference>
<feature type="domain" description="CS" evidence="4">
    <location>
        <begin position="82"/>
        <end position="187"/>
    </location>
</feature>
<dbReference type="PANTHER" id="PTHR11527">
    <property type="entry name" value="HEAT-SHOCK PROTEIN 20 FAMILY MEMBER"/>
    <property type="match status" value="1"/>
</dbReference>
<dbReference type="InterPro" id="IPR008978">
    <property type="entry name" value="HSP20-like_chaperone"/>
</dbReference>
<dbReference type="EMBL" id="JAPVER010000020">
    <property type="protein sequence ID" value="MCZ3366121.1"/>
    <property type="molecule type" value="Genomic_DNA"/>
</dbReference>
<dbReference type="Proteomes" id="UP001074446">
    <property type="component" value="Unassembled WGS sequence"/>
</dbReference>
<dbReference type="PROSITE" id="PS51203">
    <property type="entry name" value="CS"/>
    <property type="match status" value="1"/>
</dbReference>
<evidence type="ECO:0000313" key="7">
    <source>
        <dbReference type="Proteomes" id="UP001068021"/>
    </source>
</evidence>
<feature type="domain" description="SHSP" evidence="3">
    <location>
        <begin position="77"/>
        <end position="188"/>
    </location>
</feature>
<protein>
    <submittedName>
        <fullName evidence="6">Hsp20/alpha crystallin family protein</fullName>
    </submittedName>
</protein>
<evidence type="ECO:0000256" key="2">
    <source>
        <dbReference type="RuleBase" id="RU003616"/>
    </source>
</evidence>
<dbReference type="Pfam" id="PF00011">
    <property type="entry name" value="HSP20"/>
    <property type="match status" value="1"/>
</dbReference>
<dbReference type="InterPro" id="IPR007052">
    <property type="entry name" value="CS_dom"/>
</dbReference>
<dbReference type="CDD" id="cd06464">
    <property type="entry name" value="ACD_sHsps-like"/>
    <property type="match status" value="1"/>
</dbReference>
<name>A0A9E5A2Y8_9EURY</name>
<evidence type="ECO:0000259" key="3">
    <source>
        <dbReference type="PROSITE" id="PS01031"/>
    </source>
</evidence>
<dbReference type="Gene3D" id="2.60.40.790">
    <property type="match status" value="1"/>
</dbReference>
<evidence type="ECO:0000313" key="6">
    <source>
        <dbReference type="EMBL" id="MCZ3371651.1"/>
    </source>
</evidence>
<dbReference type="SUPFAM" id="SSF49764">
    <property type="entry name" value="HSP20-like chaperones"/>
    <property type="match status" value="1"/>
</dbReference>
<keyword evidence="7" id="KW-1185">Reference proteome</keyword>
<sequence length="188" mass="21198">MSLSKDMAEFSEHMAKKSHKGMKKTASEFFNVVNSISADKKHMHSENTILTKRSLVKQILKTTTRTADNIKYNLGKSVTDYKSAPGKDITETDENIIVQLDMPGVKKEDIKLKITDSNLKVEACFDITQEIENGSITINNNTTGIFKREVQFPQKVIPNEAKATFQDDVLTIEAPKVDRTESFKVEIK</sequence>
<dbReference type="AlphaFoldDB" id="A0A9E5A2Y8"/>
<proteinExistence type="inferred from homology"/>
<evidence type="ECO:0000256" key="1">
    <source>
        <dbReference type="PROSITE-ProRule" id="PRU00285"/>
    </source>
</evidence>
<evidence type="ECO:0000313" key="5">
    <source>
        <dbReference type="EMBL" id="MCZ3366121.1"/>
    </source>
</evidence>
<dbReference type="InterPro" id="IPR031107">
    <property type="entry name" value="Small_HSP"/>
</dbReference>
<accession>A0A9E5A2Y8</accession>
<gene>
    <name evidence="6" type="ORF">O3H35_03295</name>
    <name evidence="5" type="ORF">O3H54_09550</name>
</gene>
<comment type="caution">
    <text evidence="6">The sequence shown here is derived from an EMBL/GenBank/DDBJ whole genome shotgun (WGS) entry which is preliminary data.</text>
</comment>